<dbReference type="GO" id="GO:0051782">
    <property type="term" value="P:negative regulation of cell division"/>
    <property type="evidence" value="ECO:0007669"/>
    <property type="project" value="TreeGrafter"/>
</dbReference>
<dbReference type="Gene3D" id="3.40.50.300">
    <property type="entry name" value="P-loop containing nucleotide triphosphate hydrolases"/>
    <property type="match status" value="1"/>
</dbReference>
<comment type="caution">
    <text evidence="1">The sequence shown here is derived from an EMBL/GenBank/DDBJ whole genome shotgun (WGS) entry which is preliminary data.</text>
</comment>
<accession>A0A7W7M271</accession>
<gene>
    <name evidence="1" type="ORF">HDA30_000285</name>
</gene>
<dbReference type="GO" id="GO:0005524">
    <property type="term" value="F:ATP binding"/>
    <property type="evidence" value="ECO:0007669"/>
    <property type="project" value="TreeGrafter"/>
</dbReference>
<dbReference type="GO" id="GO:0016887">
    <property type="term" value="F:ATP hydrolysis activity"/>
    <property type="evidence" value="ECO:0007669"/>
    <property type="project" value="TreeGrafter"/>
</dbReference>
<dbReference type="SUPFAM" id="SSF52540">
    <property type="entry name" value="P-loop containing nucleoside triphosphate hydrolases"/>
    <property type="match status" value="1"/>
</dbReference>
<organism evidence="1 2">
    <name type="scientific">Micrococcus cohnii</name>
    <dbReference type="NCBI Taxonomy" id="993416"/>
    <lineage>
        <taxon>Bacteria</taxon>
        <taxon>Bacillati</taxon>
        <taxon>Actinomycetota</taxon>
        <taxon>Actinomycetes</taxon>
        <taxon>Micrococcales</taxon>
        <taxon>Micrococcaceae</taxon>
        <taxon>Micrococcus</taxon>
    </lineage>
</organism>
<dbReference type="EMBL" id="JACHNA010000001">
    <property type="protein sequence ID" value="MBB4734777.1"/>
    <property type="molecule type" value="Genomic_DNA"/>
</dbReference>
<dbReference type="GO" id="GO:0005829">
    <property type="term" value="C:cytosol"/>
    <property type="evidence" value="ECO:0007669"/>
    <property type="project" value="TreeGrafter"/>
</dbReference>
<dbReference type="Proteomes" id="UP000540191">
    <property type="component" value="Unassembled WGS sequence"/>
</dbReference>
<dbReference type="PANTHER" id="PTHR43384:SF14">
    <property type="entry name" value="ESX-1 SECRETION-ASSOCIATED PROTEIN ESPI"/>
    <property type="match status" value="1"/>
</dbReference>
<dbReference type="PANTHER" id="PTHR43384">
    <property type="entry name" value="SEPTUM SITE-DETERMINING PROTEIN MIND HOMOLOG, CHLOROPLASTIC-RELATED"/>
    <property type="match status" value="1"/>
</dbReference>
<dbReference type="RefSeq" id="WP_184240885.1">
    <property type="nucleotide sequence ID" value="NZ_JACHNA010000001.1"/>
</dbReference>
<keyword evidence="2" id="KW-1185">Reference proteome</keyword>
<dbReference type="AlphaFoldDB" id="A0A7W7M271"/>
<proteinExistence type="predicted"/>
<keyword evidence="1" id="KW-0969">Cilium</keyword>
<dbReference type="InterPro" id="IPR050625">
    <property type="entry name" value="ParA/MinD_ATPase"/>
</dbReference>
<evidence type="ECO:0000313" key="2">
    <source>
        <dbReference type="Proteomes" id="UP000540191"/>
    </source>
</evidence>
<sequence length="455" mass="48956">MTTTLHLTGQVCLTDPTGTKLPATDITTALATVVKTRRQDSPVVTVSGHYEGLTIDPDTWTVDTSGQLTALTEPAPATTPHTLTYVAFTLTDPTGHASPVQTKTVSALAQAAANRSRTPVTVTCDLPGVHELHFSPEDHQSAPAEPMASTAEAFATRTRAEKHRIAPARTGWRGALNEVLGLRLAPSADERHERELTATVQRGLAGHRTAVVVNIKGGASKTTATYLISATLGRMRGGTVLAWDNNENAGNLADRAIQANHHRTAVDLLERIDDFHTPEHADKLTGYVRPQGDNRFHVLASQDHAGDREVINADAFRKMHAALKQFYGLAVVDTGNASNAPTWQAAVDVADELVIAITNKEDAARRAFVTIDALRKAGHTEKLANSIAVITQPAQSSNERLAKVRELLEEHVRAVVVVPFDPALDEGDEIEWDRLSKATRRAYLEATAALVEGLG</sequence>
<dbReference type="GO" id="GO:0009898">
    <property type="term" value="C:cytoplasmic side of plasma membrane"/>
    <property type="evidence" value="ECO:0007669"/>
    <property type="project" value="TreeGrafter"/>
</dbReference>
<name>A0A7W7M271_9MICC</name>
<evidence type="ECO:0000313" key="1">
    <source>
        <dbReference type="EMBL" id="MBB4734777.1"/>
    </source>
</evidence>
<protein>
    <submittedName>
        <fullName evidence="1">MinD-like ATPase involved in chromosome partitioning or flagellar assembly</fullName>
    </submittedName>
</protein>
<keyword evidence="1" id="KW-0282">Flagellum</keyword>
<keyword evidence="1" id="KW-0966">Cell projection</keyword>
<reference evidence="1 2" key="1">
    <citation type="submission" date="2020-08" db="EMBL/GenBank/DDBJ databases">
        <title>Sequencing the genomes of 1000 actinobacteria strains.</title>
        <authorList>
            <person name="Klenk H.-P."/>
        </authorList>
    </citation>
    <scope>NUCLEOTIDE SEQUENCE [LARGE SCALE GENOMIC DNA]</scope>
    <source>
        <strain evidence="1 2">DSM 23974</strain>
    </source>
</reference>
<dbReference type="InterPro" id="IPR027417">
    <property type="entry name" value="P-loop_NTPase"/>
</dbReference>